<keyword evidence="3" id="KW-0946">Virion</keyword>
<feature type="domain" description="Spore coat protein U/FanG" evidence="2">
    <location>
        <begin position="27"/>
        <end position="165"/>
    </location>
</feature>
<evidence type="ECO:0000259" key="2">
    <source>
        <dbReference type="Pfam" id="PF05229"/>
    </source>
</evidence>
<dbReference type="Pfam" id="PF05229">
    <property type="entry name" value="SCPU"/>
    <property type="match status" value="1"/>
</dbReference>
<gene>
    <name evidence="3" type="ORF">GCM10009410_05150</name>
</gene>
<keyword evidence="4" id="KW-1185">Reference proteome</keyword>
<dbReference type="RefSeq" id="WP_188953027.1">
    <property type="nucleotide sequence ID" value="NZ_BMQW01000001.1"/>
</dbReference>
<keyword evidence="1" id="KW-0732">Signal</keyword>
<feature type="chain" id="PRO_5045473556" evidence="1">
    <location>
        <begin position="20"/>
        <end position="169"/>
    </location>
</feature>
<feature type="signal peptide" evidence="1">
    <location>
        <begin position="1"/>
        <end position="19"/>
    </location>
</feature>
<dbReference type="InterPro" id="IPR053167">
    <property type="entry name" value="Spore_coat_component"/>
</dbReference>
<sequence>MMTKTLIALLSLTPLIAIAEQAQDISEISIQIEQGCVLDNGSGATAFGAINFGELSSLTYGAEATSTPGSGSIGFRCSPNLSYRIELGNGLNGTDSSNRLLLNNVTGETVPYQLFQDPGRAQIWDSTNAVSGNASGLFEWLPIYAAISPQAVTPSTGNYQDSVEVVLIF</sequence>
<protein>
    <submittedName>
        <fullName evidence="3">Spore coat protein U</fullName>
    </submittedName>
</protein>
<dbReference type="InterPro" id="IPR007893">
    <property type="entry name" value="Spore_coat_U/FanG"/>
</dbReference>
<dbReference type="EMBL" id="BMQW01000001">
    <property type="protein sequence ID" value="GGP75872.1"/>
    <property type="molecule type" value="Genomic_DNA"/>
</dbReference>
<organism evidence="3 4">
    <name type="scientific">Shewanella ulleungensis</name>
    <dbReference type="NCBI Taxonomy" id="2282699"/>
    <lineage>
        <taxon>Bacteria</taxon>
        <taxon>Pseudomonadati</taxon>
        <taxon>Pseudomonadota</taxon>
        <taxon>Gammaproteobacteria</taxon>
        <taxon>Alteromonadales</taxon>
        <taxon>Shewanellaceae</taxon>
        <taxon>Shewanella</taxon>
    </lineage>
</organism>
<evidence type="ECO:0000313" key="4">
    <source>
        <dbReference type="Proteomes" id="UP000654004"/>
    </source>
</evidence>
<accession>A0ABQ2QFB4</accession>
<proteinExistence type="predicted"/>
<evidence type="ECO:0000313" key="3">
    <source>
        <dbReference type="EMBL" id="GGP75872.1"/>
    </source>
</evidence>
<reference evidence="4" key="1">
    <citation type="journal article" date="2019" name="Int. J. Syst. Evol. Microbiol.">
        <title>The Global Catalogue of Microorganisms (GCM) 10K type strain sequencing project: providing services to taxonomists for standard genome sequencing and annotation.</title>
        <authorList>
            <consortium name="The Broad Institute Genomics Platform"/>
            <consortium name="The Broad Institute Genome Sequencing Center for Infectious Disease"/>
            <person name="Wu L."/>
            <person name="Ma J."/>
        </authorList>
    </citation>
    <scope>NUCLEOTIDE SEQUENCE [LARGE SCALE GENOMIC DNA]</scope>
    <source>
        <strain evidence="4">JCM 32305</strain>
    </source>
</reference>
<keyword evidence="3" id="KW-0167">Capsid protein</keyword>
<dbReference type="PANTHER" id="PTHR37089">
    <property type="entry name" value="PROTEIN U-RELATED"/>
    <property type="match status" value="1"/>
</dbReference>
<dbReference type="SMART" id="SM00972">
    <property type="entry name" value="SCPU"/>
    <property type="match status" value="1"/>
</dbReference>
<name>A0ABQ2QFB4_9GAMM</name>
<dbReference type="Proteomes" id="UP000654004">
    <property type="component" value="Unassembled WGS sequence"/>
</dbReference>
<evidence type="ECO:0000256" key="1">
    <source>
        <dbReference type="SAM" id="SignalP"/>
    </source>
</evidence>
<comment type="caution">
    <text evidence="3">The sequence shown here is derived from an EMBL/GenBank/DDBJ whole genome shotgun (WGS) entry which is preliminary data.</text>
</comment>